<feature type="region of interest" description="Disordered" evidence="5">
    <location>
        <begin position="157"/>
        <end position="210"/>
    </location>
</feature>
<gene>
    <name evidence="7" type="ORF">OH76DRAFT_986733</name>
</gene>
<reference evidence="7 8" key="1">
    <citation type="journal article" date="2018" name="Biotechnol. Biofuels">
        <title>Integrative visual omics of the white-rot fungus Polyporus brumalis exposes the biotechnological potential of its oxidative enzymes for delignifying raw plant biomass.</title>
        <authorList>
            <person name="Miyauchi S."/>
            <person name="Rancon A."/>
            <person name="Drula E."/>
            <person name="Hage H."/>
            <person name="Chaduli D."/>
            <person name="Favel A."/>
            <person name="Grisel S."/>
            <person name="Henrissat B."/>
            <person name="Herpoel-Gimbert I."/>
            <person name="Ruiz-Duenas F.J."/>
            <person name="Chevret D."/>
            <person name="Hainaut M."/>
            <person name="Lin J."/>
            <person name="Wang M."/>
            <person name="Pangilinan J."/>
            <person name="Lipzen A."/>
            <person name="Lesage-Meessen L."/>
            <person name="Navarro D."/>
            <person name="Riley R."/>
            <person name="Grigoriev I.V."/>
            <person name="Zhou S."/>
            <person name="Raouche S."/>
            <person name="Rosso M.N."/>
        </authorList>
    </citation>
    <scope>NUCLEOTIDE SEQUENCE [LARGE SCALE GENOMIC DNA]</scope>
    <source>
        <strain evidence="7 8">BRFM 1820</strain>
    </source>
</reference>
<feature type="zinc finger region" description="C3H1-type" evidence="4">
    <location>
        <begin position="75"/>
        <end position="101"/>
    </location>
</feature>
<keyword evidence="2 4" id="KW-0863">Zinc-finger</keyword>
<feature type="domain" description="C3H1-type" evidence="6">
    <location>
        <begin position="75"/>
        <end position="101"/>
    </location>
</feature>
<dbReference type="GO" id="GO:0008270">
    <property type="term" value="F:zinc ion binding"/>
    <property type="evidence" value="ECO:0007669"/>
    <property type="project" value="UniProtKB-KW"/>
</dbReference>
<feature type="domain" description="C3H1-type" evidence="6">
    <location>
        <begin position="132"/>
        <end position="159"/>
    </location>
</feature>
<protein>
    <recommendedName>
        <fullName evidence="6">C3H1-type domain-containing protein</fullName>
    </recommendedName>
</protein>
<organism evidence="7 8">
    <name type="scientific">Lentinus brumalis</name>
    <dbReference type="NCBI Taxonomy" id="2498619"/>
    <lineage>
        <taxon>Eukaryota</taxon>
        <taxon>Fungi</taxon>
        <taxon>Dikarya</taxon>
        <taxon>Basidiomycota</taxon>
        <taxon>Agaricomycotina</taxon>
        <taxon>Agaricomycetes</taxon>
        <taxon>Polyporales</taxon>
        <taxon>Polyporaceae</taxon>
        <taxon>Lentinus</taxon>
    </lineage>
</organism>
<accession>A0A371DQ52</accession>
<dbReference type="Gene3D" id="3.30.1370.210">
    <property type="match status" value="1"/>
</dbReference>
<dbReference type="EMBL" id="KZ857384">
    <property type="protein sequence ID" value="RDX54663.1"/>
    <property type="molecule type" value="Genomic_DNA"/>
</dbReference>
<keyword evidence="8" id="KW-1185">Reference proteome</keyword>
<keyword evidence="3 4" id="KW-0862">Zinc</keyword>
<evidence type="ECO:0000256" key="1">
    <source>
        <dbReference type="ARBA" id="ARBA00022723"/>
    </source>
</evidence>
<dbReference type="SMART" id="SM00356">
    <property type="entry name" value="ZnF_C3H1"/>
    <property type="match status" value="2"/>
</dbReference>
<dbReference type="AlphaFoldDB" id="A0A371DQ52"/>
<proteinExistence type="predicted"/>
<feature type="region of interest" description="Disordered" evidence="5">
    <location>
        <begin position="17"/>
        <end position="73"/>
    </location>
</feature>
<feature type="zinc finger region" description="C3H1-type" evidence="4">
    <location>
        <begin position="132"/>
        <end position="159"/>
    </location>
</feature>
<keyword evidence="1 4" id="KW-0479">Metal-binding</keyword>
<dbReference type="OrthoDB" id="2753441at2759"/>
<evidence type="ECO:0000256" key="4">
    <source>
        <dbReference type="PROSITE-ProRule" id="PRU00723"/>
    </source>
</evidence>
<feature type="compositionally biased region" description="Basic and acidic residues" evidence="5">
    <location>
        <begin position="57"/>
        <end position="73"/>
    </location>
</feature>
<dbReference type="SUPFAM" id="SSF90229">
    <property type="entry name" value="CCCH zinc finger"/>
    <property type="match status" value="1"/>
</dbReference>
<evidence type="ECO:0000256" key="3">
    <source>
        <dbReference type="ARBA" id="ARBA00022833"/>
    </source>
</evidence>
<name>A0A371DQ52_9APHY</name>
<dbReference type="PROSITE" id="PS50103">
    <property type="entry name" value="ZF_C3H1"/>
    <property type="match status" value="2"/>
</dbReference>
<evidence type="ECO:0000259" key="6">
    <source>
        <dbReference type="PROSITE" id="PS50103"/>
    </source>
</evidence>
<sequence length="210" mass="23293">MYIHNGEYRDRFGRAHAVLGPLPTPSTQQQPQQPPHAMTAHQSALLSSLSSQTPQRKVTDEKPARTLQDDTRPARRTNVICRDYTKGLCRNQDCPRAHVLEVPPEMLVMLPQVKQRTPNVQVAAAVHPSVLASNVELCKLNLVGKCPRGDSCKYSHQLGPVDPRSPSPTPDVLAGPSRSPDFRVDIPAPPSMIHGLPQKTNRAQRHRPRQ</sequence>
<dbReference type="InterPro" id="IPR036855">
    <property type="entry name" value="Znf_CCCH_sf"/>
</dbReference>
<evidence type="ECO:0000256" key="2">
    <source>
        <dbReference type="ARBA" id="ARBA00022771"/>
    </source>
</evidence>
<evidence type="ECO:0000313" key="8">
    <source>
        <dbReference type="Proteomes" id="UP000256964"/>
    </source>
</evidence>
<evidence type="ECO:0000313" key="7">
    <source>
        <dbReference type="EMBL" id="RDX54663.1"/>
    </source>
</evidence>
<evidence type="ECO:0000256" key="5">
    <source>
        <dbReference type="SAM" id="MobiDB-lite"/>
    </source>
</evidence>
<dbReference type="Proteomes" id="UP000256964">
    <property type="component" value="Unassembled WGS sequence"/>
</dbReference>
<dbReference type="InterPro" id="IPR000571">
    <property type="entry name" value="Znf_CCCH"/>
</dbReference>